<dbReference type="InterPro" id="IPR012902">
    <property type="entry name" value="N_methyl_site"/>
</dbReference>
<feature type="region of interest" description="Disordered" evidence="10">
    <location>
        <begin position="85"/>
        <end position="105"/>
    </location>
</feature>
<evidence type="ECO:0000313" key="14">
    <source>
        <dbReference type="Proteomes" id="UP000596117"/>
    </source>
</evidence>
<dbReference type="KEGG" id="bdm:EQG53_15445"/>
<keyword evidence="9" id="KW-0472">Membrane</keyword>
<dbReference type="NCBIfam" id="TIGR02532">
    <property type="entry name" value="IV_pilin_GFxxxE"/>
    <property type="match status" value="1"/>
</dbReference>
<dbReference type="PANTHER" id="PTHR39583">
    <property type="entry name" value="TYPE II SECRETION SYSTEM PROTEIN J-RELATED"/>
    <property type="match status" value="1"/>
</dbReference>
<keyword evidence="8" id="KW-1133">Transmembrane helix</keyword>
<keyword evidence="5" id="KW-0488">Methylation</keyword>
<evidence type="ECO:0000256" key="10">
    <source>
        <dbReference type="SAM" id="MobiDB-lite"/>
    </source>
</evidence>
<sequence length="214" mass="22805">MKAWRKPAQAASRRAASDSGRKRAGFTLVEVMIALLIFALLAGAGALVLGQSIETRFAVKANADRIAALQRTRALLRADLAQATGRRVRGPTGRPAPQAIMGPQSPGDPLLVLARSGWSNPDGAPRASLQRVEYRLVEDRLERRVAPHLDGARAGPPQVLYRGVMEARVAFIQNGSEAPAFSASSDRPLPDAVRVTLTLDGFGPVEQLFLVAAA</sequence>
<evidence type="ECO:0000256" key="9">
    <source>
        <dbReference type="ARBA" id="ARBA00023136"/>
    </source>
</evidence>
<dbReference type="EMBL" id="CP035093">
    <property type="protein sequence ID" value="QAT15628.1"/>
    <property type="molecule type" value="Genomic_DNA"/>
</dbReference>
<gene>
    <name evidence="11" type="primary">gspJ</name>
    <name evidence="11" type="ORF">EQG53_15445</name>
    <name evidence="12" type="ORF">I6H83_07010</name>
</gene>
<evidence type="ECO:0000256" key="3">
    <source>
        <dbReference type="ARBA" id="ARBA00021539"/>
    </source>
</evidence>
<protein>
    <recommendedName>
        <fullName evidence="3">Type II secretion system protein J</fullName>
    </recommendedName>
</protein>
<dbReference type="Pfam" id="PF07963">
    <property type="entry name" value="N_methyl"/>
    <property type="match status" value="1"/>
</dbReference>
<dbReference type="NCBIfam" id="TIGR01711">
    <property type="entry name" value="gspJ"/>
    <property type="match status" value="1"/>
</dbReference>
<dbReference type="InterPro" id="IPR010055">
    <property type="entry name" value="T2SS_protein-GspJ"/>
</dbReference>
<dbReference type="RefSeq" id="WP_128720358.1">
    <property type="nucleotide sequence ID" value="NZ_BJNC01000002.1"/>
</dbReference>
<dbReference type="Gene3D" id="3.10.610.10">
    <property type="entry name" value="GSPII I/J protein-like"/>
    <property type="match status" value="1"/>
</dbReference>
<dbReference type="InterPro" id="IPR045584">
    <property type="entry name" value="Pilin-like"/>
</dbReference>
<name>A0A410P0I8_BREDI</name>
<evidence type="ECO:0000256" key="1">
    <source>
        <dbReference type="ARBA" id="ARBA00004377"/>
    </source>
</evidence>
<dbReference type="GO" id="GO:0005886">
    <property type="term" value="C:plasma membrane"/>
    <property type="evidence" value="ECO:0007669"/>
    <property type="project" value="UniProtKB-SubCell"/>
</dbReference>
<dbReference type="PANTHER" id="PTHR39583:SF2">
    <property type="entry name" value="TYPE II SECRETION SYSTEM PROTEIN J"/>
    <property type="match status" value="1"/>
</dbReference>
<dbReference type="Proteomes" id="UP000596117">
    <property type="component" value="Chromosome"/>
</dbReference>
<dbReference type="Proteomes" id="UP000287388">
    <property type="component" value="Chromosome"/>
</dbReference>
<accession>A0A410P0I8</accession>
<organism evidence="11 13">
    <name type="scientific">Brevundimonas diminuta</name>
    <name type="common">Pseudomonas diminuta</name>
    <dbReference type="NCBI Taxonomy" id="293"/>
    <lineage>
        <taxon>Bacteria</taxon>
        <taxon>Pseudomonadati</taxon>
        <taxon>Pseudomonadota</taxon>
        <taxon>Alphaproteobacteria</taxon>
        <taxon>Caulobacterales</taxon>
        <taxon>Caulobacteraceae</taxon>
        <taxon>Brevundimonas</taxon>
    </lineage>
</organism>
<comment type="subcellular location">
    <subcellularLocation>
        <location evidence="1">Cell inner membrane</location>
        <topology evidence="1">Single-pass membrane protein</topology>
    </subcellularLocation>
</comment>
<dbReference type="SUPFAM" id="SSF54523">
    <property type="entry name" value="Pili subunits"/>
    <property type="match status" value="1"/>
</dbReference>
<keyword evidence="6" id="KW-0997">Cell inner membrane</keyword>
<reference evidence="11 13" key="1">
    <citation type="submission" date="2019-01" db="EMBL/GenBank/DDBJ databases">
        <title>Brevundimonas diminuta Genome sequencing and assembly.</title>
        <authorList>
            <person name="Chen H."/>
        </authorList>
    </citation>
    <scope>NUCLEOTIDE SEQUENCE [LARGE SCALE GENOMIC DNA]</scope>
    <source>
        <strain evidence="11">ATCC</strain>
        <strain evidence="13">ATCC(B) 19146</strain>
    </source>
</reference>
<dbReference type="GO" id="GO:0015628">
    <property type="term" value="P:protein secretion by the type II secretion system"/>
    <property type="evidence" value="ECO:0007669"/>
    <property type="project" value="InterPro"/>
</dbReference>
<evidence type="ECO:0000256" key="8">
    <source>
        <dbReference type="ARBA" id="ARBA00022989"/>
    </source>
</evidence>
<evidence type="ECO:0000256" key="6">
    <source>
        <dbReference type="ARBA" id="ARBA00022519"/>
    </source>
</evidence>
<evidence type="ECO:0000256" key="7">
    <source>
        <dbReference type="ARBA" id="ARBA00022692"/>
    </source>
</evidence>
<comment type="similarity">
    <text evidence="2">Belongs to the GSP J family.</text>
</comment>
<evidence type="ECO:0000313" key="11">
    <source>
        <dbReference type="EMBL" id="QAT15628.1"/>
    </source>
</evidence>
<dbReference type="InterPro" id="IPR051621">
    <property type="entry name" value="T2SS_protein_J"/>
</dbReference>
<keyword evidence="14" id="KW-1185">Reference proteome</keyword>
<proteinExistence type="inferred from homology"/>
<evidence type="ECO:0000256" key="2">
    <source>
        <dbReference type="ARBA" id="ARBA00011084"/>
    </source>
</evidence>
<dbReference type="Pfam" id="PF11612">
    <property type="entry name" value="T2SSJ"/>
    <property type="match status" value="1"/>
</dbReference>
<evidence type="ECO:0000256" key="5">
    <source>
        <dbReference type="ARBA" id="ARBA00022481"/>
    </source>
</evidence>
<evidence type="ECO:0000256" key="4">
    <source>
        <dbReference type="ARBA" id="ARBA00022475"/>
    </source>
</evidence>
<reference evidence="12 14" key="2">
    <citation type="submission" date="2020-12" db="EMBL/GenBank/DDBJ databases">
        <title>FDA dAtabase for Regulatory Grade micrObial Sequences (FDA-ARGOS): Supporting development and validation of Infectious Disease Dx tests.</title>
        <authorList>
            <person name="Kerrigan L."/>
            <person name="Long C."/>
            <person name="Tallon L."/>
            <person name="Sadzewicz L."/>
            <person name="Zhao X."/>
            <person name="Boylan J."/>
            <person name="Ott S."/>
            <person name="Bowen H."/>
            <person name="Vavikolanu K."/>
            <person name="Mehta A."/>
            <person name="Aluvathingal J."/>
            <person name="Nadendla S."/>
            <person name="Yan Y."/>
            <person name="Sichtig H."/>
        </authorList>
    </citation>
    <scope>NUCLEOTIDE SEQUENCE [LARGE SCALE GENOMIC DNA]</scope>
    <source>
        <strain evidence="12 14">FDAARGOS_1026</strain>
    </source>
</reference>
<evidence type="ECO:0000313" key="13">
    <source>
        <dbReference type="Proteomes" id="UP000287388"/>
    </source>
</evidence>
<dbReference type="EMBL" id="CP066026">
    <property type="protein sequence ID" value="QQB90155.1"/>
    <property type="molecule type" value="Genomic_DNA"/>
</dbReference>
<feature type="compositionally biased region" description="Low complexity" evidence="10">
    <location>
        <begin position="85"/>
        <end position="97"/>
    </location>
</feature>
<dbReference type="AlphaFoldDB" id="A0A410P0I8"/>
<keyword evidence="7" id="KW-0812">Transmembrane</keyword>
<dbReference type="GO" id="GO:0015627">
    <property type="term" value="C:type II protein secretion system complex"/>
    <property type="evidence" value="ECO:0007669"/>
    <property type="project" value="InterPro"/>
</dbReference>
<evidence type="ECO:0000313" key="12">
    <source>
        <dbReference type="EMBL" id="QQB90155.1"/>
    </source>
</evidence>
<keyword evidence="4" id="KW-1003">Cell membrane</keyword>
<dbReference type="Gene3D" id="2.10.70.20">
    <property type="entry name" value="gspk-gspi-gspj complex like domains"/>
    <property type="match status" value="1"/>
</dbReference>